<evidence type="ECO:0000313" key="5">
    <source>
        <dbReference type="EMBL" id="MBV2131263.1"/>
    </source>
</evidence>
<comment type="caution">
    <text evidence="5">The sequence shown here is derived from an EMBL/GenBank/DDBJ whole genome shotgun (WGS) entry which is preliminary data.</text>
</comment>
<dbReference type="EMBL" id="JAHRGL010000001">
    <property type="protein sequence ID" value="MBV2131263.1"/>
    <property type="molecule type" value="Genomic_DNA"/>
</dbReference>
<dbReference type="PANTHER" id="PTHR35936">
    <property type="entry name" value="MEMBRANE-BOUND LYTIC MUREIN TRANSGLYCOSYLASE F"/>
    <property type="match status" value="1"/>
</dbReference>
<keyword evidence="3" id="KW-1133">Transmembrane helix</keyword>
<reference evidence="5 6" key="1">
    <citation type="submission" date="2021-06" db="EMBL/GenBank/DDBJ databases">
        <title>Differences between aerobic and microaerobic xylene degrading microbial communities.</title>
        <authorList>
            <person name="Banerjee S."/>
            <person name="Tancsics A."/>
        </authorList>
    </citation>
    <scope>NUCLEOTIDE SEQUENCE [LARGE SCALE GENOMIC DNA]</scope>
    <source>
        <strain evidence="5 6">MAP12</strain>
    </source>
</reference>
<evidence type="ECO:0000256" key="2">
    <source>
        <dbReference type="ARBA" id="ARBA00022729"/>
    </source>
</evidence>
<proteinExistence type="inferred from homology"/>
<dbReference type="SMART" id="SM00062">
    <property type="entry name" value="PBPb"/>
    <property type="match status" value="1"/>
</dbReference>
<feature type="transmembrane region" description="Helical" evidence="3">
    <location>
        <begin position="46"/>
        <end position="67"/>
    </location>
</feature>
<evidence type="ECO:0000256" key="3">
    <source>
        <dbReference type="SAM" id="Phobius"/>
    </source>
</evidence>
<accession>A0ABS6MR32</accession>
<keyword evidence="6" id="KW-1185">Reference proteome</keyword>
<keyword evidence="3" id="KW-0472">Membrane</keyword>
<organism evidence="5 6">
    <name type="scientific">Geopseudomonas aromaticivorans</name>
    <dbReference type="NCBI Taxonomy" id="2849492"/>
    <lineage>
        <taxon>Bacteria</taxon>
        <taxon>Pseudomonadati</taxon>
        <taxon>Pseudomonadota</taxon>
        <taxon>Gammaproteobacteria</taxon>
        <taxon>Pseudomonadales</taxon>
        <taxon>Pseudomonadaceae</taxon>
        <taxon>Geopseudomonas</taxon>
    </lineage>
</organism>
<sequence length="512" mass="56602">MGQIDADVDQLHGAAPVFWPNALEGNSILTKKSLFNRKLADACSRFATGVAALLPLLPLLLGLLASLPQSASARLAAAPEAWAPSESTRDLAAVRASGQLRVLVNQSRNSSGEVRGEPIGVEYRRLRAFEQYLNRNARDGGEVRLKLIPLPKEQLLPALLRGEGDLVAPGELLPVRRGLAVRASAPIRRDVPLVVVSRQGNRRYQRLEQLAGHSLALPAGSAARTALQRVNGGLKTPIVADWQDPTLAVEDVLELVHAGILPMAAVELPIAERWAKVLPKLRIDRQLVLARKGDMSWYVHRGAPNLRASVDRFLHDYRRPDDEDAVFLRVYRRLYKVHNPLGRPERQRLARVAPTLMRHARAQSLDWLLLAALAFKESTLNPNARGAGGASGLLQITPAAARSVGVANARALEGNVQAGARYLAMLRKRYFASSQFSERERMAFVLAAYNLGPQRVQGLRAEARRRGLDPNRWFFQVERVAAERQGMGVVSYVSSVNKYHLAFSRERYRLEP</sequence>
<gene>
    <name evidence="5" type="ORF">KRX52_00445</name>
</gene>
<comment type="similarity">
    <text evidence="1">Belongs to the bacterial solute-binding protein 3 family.</text>
</comment>
<dbReference type="Proteomes" id="UP000813068">
    <property type="component" value="Unassembled WGS sequence"/>
</dbReference>
<dbReference type="Pfam" id="PF01464">
    <property type="entry name" value="SLT"/>
    <property type="match status" value="1"/>
</dbReference>
<name>A0ABS6MR32_9GAMM</name>
<evidence type="ECO:0000313" key="6">
    <source>
        <dbReference type="Proteomes" id="UP000813068"/>
    </source>
</evidence>
<dbReference type="InterPro" id="IPR001638">
    <property type="entry name" value="Solute-binding_3/MltF_N"/>
</dbReference>
<keyword evidence="2" id="KW-0732">Signal</keyword>
<dbReference type="CDD" id="cd01009">
    <property type="entry name" value="PBP2_YfhD_N"/>
    <property type="match status" value="1"/>
</dbReference>
<dbReference type="PANTHER" id="PTHR35936:SF32">
    <property type="entry name" value="MEMBRANE-BOUND LYTIC MUREIN TRANSGLYCOSYLASE F"/>
    <property type="match status" value="1"/>
</dbReference>
<protein>
    <submittedName>
        <fullName evidence="5">Transglycosylase SLT domain-containing protein</fullName>
    </submittedName>
</protein>
<dbReference type="InterPro" id="IPR008258">
    <property type="entry name" value="Transglycosylase_SLT_dom_1"/>
</dbReference>
<feature type="domain" description="Solute-binding protein family 3/N-terminal" evidence="4">
    <location>
        <begin position="99"/>
        <end position="324"/>
    </location>
</feature>
<evidence type="ECO:0000259" key="4">
    <source>
        <dbReference type="SMART" id="SM00062"/>
    </source>
</evidence>
<evidence type="ECO:0000256" key="1">
    <source>
        <dbReference type="ARBA" id="ARBA00010333"/>
    </source>
</evidence>
<keyword evidence="3" id="KW-0812">Transmembrane</keyword>